<dbReference type="AlphaFoldDB" id="A0A8J6AR19"/>
<dbReference type="EMBL" id="JAHDYR010000067">
    <property type="protein sequence ID" value="KAG9389960.1"/>
    <property type="molecule type" value="Genomic_DNA"/>
</dbReference>
<keyword evidence="3" id="KW-1185">Reference proteome</keyword>
<evidence type="ECO:0000256" key="1">
    <source>
        <dbReference type="SAM" id="Coils"/>
    </source>
</evidence>
<gene>
    <name evidence="2" type="ORF">J8273_8647</name>
</gene>
<proteinExistence type="predicted"/>
<sequence>MADVAELAKKVEYLEVIAKESSKTASYSSGNEEMLKDVLRALINARRAIETSKREFNAVFAENKKLQEQATKDKIRIEHLLKAYERMEGELAEK</sequence>
<keyword evidence="1" id="KW-0175">Coiled coil</keyword>
<dbReference type="Proteomes" id="UP000717585">
    <property type="component" value="Unassembled WGS sequence"/>
</dbReference>
<reference evidence="2" key="1">
    <citation type="submission" date="2021-05" db="EMBL/GenBank/DDBJ databases">
        <title>A free-living protist that lacks canonical eukaryotic 1 DNA replication and segregation systems.</title>
        <authorList>
            <person name="Salas-Leiva D.E."/>
            <person name="Tromer E.C."/>
            <person name="Curtis B.A."/>
            <person name="Jerlstrom-Hultqvist J."/>
            <person name="Kolisko M."/>
            <person name="Yi Z."/>
            <person name="Salas-Leiva J.S."/>
            <person name="Gallot-Lavallee L."/>
            <person name="Kops G.J.P.L."/>
            <person name="Archibald J.M."/>
            <person name="Simpson A.G.B."/>
            <person name="Roger A.J."/>
        </authorList>
    </citation>
    <scope>NUCLEOTIDE SEQUENCE</scope>
    <source>
        <strain evidence="2">BICM</strain>
    </source>
</reference>
<comment type="caution">
    <text evidence="2">The sequence shown here is derived from an EMBL/GenBank/DDBJ whole genome shotgun (WGS) entry which is preliminary data.</text>
</comment>
<protein>
    <submittedName>
        <fullName evidence="2">Uncharacterized protein</fullName>
    </submittedName>
</protein>
<name>A0A8J6AR19_9EUKA</name>
<evidence type="ECO:0000313" key="3">
    <source>
        <dbReference type="Proteomes" id="UP000717585"/>
    </source>
</evidence>
<evidence type="ECO:0000313" key="2">
    <source>
        <dbReference type="EMBL" id="KAG9389960.1"/>
    </source>
</evidence>
<accession>A0A8J6AR19</accession>
<organism evidence="2 3">
    <name type="scientific">Carpediemonas membranifera</name>
    <dbReference type="NCBI Taxonomy" id="201153"/>
    <lineage>
        <taxon>Eukaryota</taxon>
        <taxon>Metamonada</taxon>
        <taxon>Carpediemonas-like organisms</taxon>
        <taxon>Carpediemonas</taxon>
    </lineage>
</organism>
<feature type="coiled-coil region" evidence="1">
    <location>
        <begin position="35"/>
        <end position="69"/>
    </location>
</feature>